<dbReference type="EMBL" id="QGKV02000832">
    <property type="protein sequence ID" value="KAF3550768.1"/>
    <property type="molecule type" value="Genomic_DNA"/>
</dbReference>
<reference evidence="2 3" key="1">
    <citation type="journal article" date="2020" name="BMC Genomics">
        <title>Intraspecific diversification of the crop wild relative Brassica cretica Lam. using demographic model selection.</title>
        <authorList>
            <person name="Kioukis A."/>
            <person name="Michalopoulou V.A."/>
            <person name="Briers L."/>
            <person name="Pirintsos S."/>
            <person name="Studholme D.J."/>
            <person name="Pavlidis P."/>
            <person name="Sarris P.F."/>
        </authorList>
    </citation>
    <scope>NUCLEOTIDE SEQUENCE [LARGE SCALE GENOMIC DNA]</scope>
    <source>
        <strain evidence="3">cv. PFS-1207/04</strain>
    </source>
</reference>
<comment type="caution">
    <text evidence="2">The sequence shown here is derived from an EMBL/GenBank/DDBJ whole genome shotgun (WGS) entry which is preliminary data.</text>
</comment>
<gene>
    <name evidence="2" type="ORF">DY000_02009720</name>
</gene>
<evidence type="ECO:0008006" key="4">
    <source>
        <dbReference type="Google" id="ProtNLM"/>
    </source>
</evidence>
<organism evidence="2 3">
    <name type="scientific">Brassica cretica</name>
    <name type="common">Mustard</name>
    <dbReference type="NCBI Taxonomy" id="69181"/>
    <lineage>
        <taxon>Eukaryota</taxon>
        <taxon>Viridiplantae</taxon>
        <taxon>Streptophyta</taxon>
        <taxon>Embryophyta</taxon>
        <taxon>Tracheophyta</taxon>
        <taxon>Spermatophyta</taxon>
        <taxon>Magnoliopsida</taxon>
        <taxon>eudicotyledons</taxon>
        <taxon>Gunneridae</taxon>
        <taxon>Pentapetalae</taxon>
        <taxon>rosids</taxon>
        <taxon>malvids</taxon>
        <taxon>Brassicales</taxon>
        <taxon>Brassicaceae</taxon>
        <taxon>Brassiceae</taxon>
        <taxon>Brassica</taxon>
    </lineage>
</organism>
<evidence type="ECO:0000256" key="1">
    <source>
        <dbReference type="SAM" id="MobiDB-lite"/>
    </source>
</evidence>
<sequence length="104" mass="11532">MTSGRKFSGNIRDHVPPDSSAEAVRRPGPGYHSVKGPLRTNQKIEEDASVDPIRLMEKQAVKKRDSWTAGGGLNSLHRPQRRRDRCFPIDKEAGHTPHNLPASA</sequence>
<keyword evidence="3" id="KW-1185">Reference proteome</keyword>
<name>A0ABQ7CHX2_BRACR</name>
<protein>
    <recommendedName>
        <fullName evidence="4">DUF4005 domain-containing protein</fullName>
    </recommendedName>
</protein>
<proteinExistence type="predicted"/>
<feature type="region of interest" description="Disordered" evidence="1">
    <location>
        <begin position="61"/>
        <end position="83"/>
    </location>
</feature>
<accession>A0ABQ7CHX2</accession>
<evidence type="ECO:0000313" key="3">
    <source>
        <dbReference type="Proteomes" id="UP000266723"/>
    </source>
</evidence>
<evidence type="ECO:0000313" key="2">
    <source>
        <dbReference type="EMBL" id="KAF3550768.1"/>
    </source>
</evidence>
<dbReference type="Proteomes" id="UP000266723">
    <property type="component" value="Unassembled WGS sequence"/>
</dbReference>
<feature type="region of interest" description="Disordered" evidence="1">
    <location>
        <begin position="1"/>
        <end position="49"/>
    </location>
</feature>